<evidence type="ECO:0000256" key="1">
    <source>
        <dbReference type="SAM" id="SignalP"/>
    </source>
</evidence>
<keyword evidence="1" id="KW-0732">Signal</keyword>
<dbReference type="RefSeq" id="WP_241551373.1">
    <property type="nucleotide sequence ID" value="NZ_JANCNS010000002.1"/>
</dbReference>
<dbReference type="EMBL" id="JANCNS010000002">
    <property type="protein sequence ID" value="MCP9200612.1"/>
    <property type="molecule type" value="Genomic_DNA"/>
</dbReference>
<feature type="chain" id="PRO_5040772958" description="Secreted protein" evidence="1">
    <location>
        <begin position="26"/>
        <end position="139"/>
    </location>
</feature>
<evidence type="ECO:0008006" key="4">
    <source>
        <dbReference type="Google" id="ProtNLM"/>
    </source>
</evidence>
<gene>
    <name evidence="2" type="ORF">MKO06_11875</name>
</gene>
<sequence>MKQLIHKSMTVFMAAVVLMTTMSFTIDMHYCGDSLVDFSFVQKAETCGMEKAKTTNSCSNPTISEKSCCSDQQLIIEGQDDLKQDFTQLTFEQQIFVASFTYSYIIIFEGSQSKVIPFSDHSPPFIRQDLQVLYQTFII</sequence>
<protein>
    <recommendedName>
        <fullName evidence="4">Secreted protein</fullName>
    </recommendedName>
</protein>
<evidence type="ECO:0000313" key="3">
    <source>
        <dbReference type="Proteomes" id="UP001155280"/>
    </source>
</evidence>
<proteinExistence type="predicted"/>
<accession>A0A9X2KYC0</accession>
<comment type="caution">
    <text evidence="2">The sequence shown here is derived from an EMBL/GenBank/DDBJ whole genome shotgun (WGS) entry which is preliminary data.</text>
</comment>
<reference evidence="2" key="1">
    <citation type="submission" date="2022-07" db="EMBL/GenBank/DDBJ databases">
        <title>Gramela sediminis sp. nov., isolated from deep-sea sediment of the Indian Ocean.</title>
        <authorList>
            <person name="Shi H."/>
        </authorList>
    </citation>
    <scope>NUCLEOTIDE SEQUENCE</scope>
    <source>
        <strain evidence="2">GC03-9</strain>
    </source>
</reference>
<keyword evidence="3" id="KW-1185">Reference proteome</keyword>
<name>A0A9X2KYC0_9FLAO</name>
<evidence type="ECO:0000313" key="2">
    <source>
        <dbReference type="EMBL" id="MCP9200612.1"/>
    </source>
</evidence>
<dbReference type="Pfam" id="PF26622">
    <property type="entry name" value="DUF8199"/>
    <property type="match status" value="1"/>
</dbReference>
<organism evidence="2 3">
    <name type="scientific">Christiangramia oceanisediminis</name>
    <dbReference type="NCBI Taxonomy" id="2920386"/>
    <lineage>
        <taxon>Bacteria</taxon>
        <taxon>Pseudomonadati</taxon>
        <taxon>Bacteroidota</taxon>
        <taxon>Flavobacteriia</taxon>
        <taxon>Flavobacteriales</taxon>
        <taxon>Flavobacteriaceae</taxon>
        <taxon>Christiangramia</taxon>
    </lineage>
</organism>
<dbReference type="NCBIfam" id="NF047658">
    <property type="entry name" value="HYC_CC_PP"/>
    <property type="match status" value="1"/>
</dbReference>
<feature type="signal peptide" evidence="1">
    <location>
        <begin position="1"/>
        <end position="25"/>
    </location>
</feature>
<dbReference type="AlphaFoldDB" id="A0A9X2KYC0"/>
<dbReference type="InterPro" id="IPR058060">
    <property type="entry name" value="HYC_CC_PP"/>
</dbReference>
<dbReference type="InterPro" id="IPR058512">
    <property type="entry name" value="DUF8199"/>
</dbReference>
<dbReference type="Proteomes" id="UP001155280">
    <property type="component" value="Unassembled WGS sequence"/>
</dbReference>